<protein>
    <submittedName>
        <fullName evidence="3">Possible N-acetylmuramoyl-L-alanine amidase</fullName>
    </submittedName>
</protein>
<evidence type="ECO:0000256" key="2">
    <source>
        <dbReference type="SAM" id="SignalP"/>
    </source>
</evidence>
<dbReference type="RefSeq" id="WP_143324589.1">
    <property type="nucleotide sequence ID" value="NZ_FITM01000092.1"/>
</dbReference>
<keyword evidence="2" id="KW-0732">Signal</keyword>
<dbReference type="OrthoDB" id="539120at2"/>
<sequence>MPPHSFLAFILLLISPVPLAQPLLAQEALPEAPYGQFRKVAVNTGERSRLTVKKNWLGKRRPTQAVPILVLAGHADSQRISPGTRGYAVAVNGARPMQPGMTDETFWNLKTAQRIAKLGRQRGLNIRFYDPGVRTIHNGDDPRTNWSQGKRHAQAGGYALEIHYDAYGRDGLGSGVIPRVYGGQTTIDEHLAREFGSFPWDFRGVLGAPKRGITILEVGKLEGDLENKLRNPDTRDAALNTIADRVVTTMAKALGVPQSFFQIPSLPALPPSPGTTMATQQSLLPSHASAPPPIQRSTPSTQGQGSTQGATGAATPL</sequence>
<evidence type="ECO:0000313" key="3">
    <source>
        <dbReference type="EMBL" id="CZB18522.1"/>
    </source>
</evidence>
<dbReference type="Proteomes" id="UP000182631">
    <property type="component" value="Unassembled WGS sequence"/>
</dbReference>
<dbReference type="AlphaFoldDB" id="A0A170TAC7"/>
<reference evidence="4" key="1">
    <citation type="submission" date="2016-02" db="EMBL/GenBank/DDBJ databases">
        <authorList>
            <person name="liu f."/>
        </authorList>
    </citation>
    <scope>NUCLEOTIDE SEQUENCE [LARGE SCALE GENOMIC DNA]</scope>
</reference>
<proteinExistence type="predicted"/>
<feature type="region of interest" description="Disordered" evidence="1">
    <location>
        <begin position="271"/>
        <end position="317"/>
    </location>
</feature>
<name>A0A170TAC7_9SYNE</name>
<feature type="compositionally biased region" description="Low complexity" evidence="1">
    <location>
        <begin position="297"/>
        <end position="317"/>
    </location>
</feature>
<feature type="signal peptide" evidence="2">
    <location>
        <begin position="1"/>
        <end position="20"/>
    </location>
</feature>
<dbReference type="EMBL" id="FITM01000092">
    <property type="protein sequence ID" value="CZB18522.1"/>
    <property type="molecule type" value="Genomic_DNA"/>
</dbReference>
<feature type="chain" id="PRO_5007904357" evidence="2">
    <location>
        <begin position="21"/>
        <end position="317"/>
    </location>
</feature>
<organism evidence="3 4">
    <name type="scientific">Candidatus Synechococcus spongiarum</name>
    <dbReference type="NCBI Taxonomy" id="431041"/>
    <lineage>
        <taxon>Bacteria</taxon>
        <taxon>Bacillati</taxon>
        <taxon>Cyanobacteriota</taxon>
        <taxon>Cyanophyceae</taxon>
        <taxon>Synechococcales</taxon>
        <taxon>Synechococcaceae</taxon>
        <taxon>Synechococcus</taxon>
    </lineage>
</organism>
<evidence type="ECO:0000313" key="4">
    <source>
        <dbReference type="Proteomes" id="UP000182631"/>
    </source>
</evidence>
<evidence type="ECO:0000256" key="1">
    <source>
        <dbReference type="SAM" id="MobiDB-lite"/>
    </source>
</evidence>
<gene>
    <name evidence="3" type="ORF">FLM9_844</name>
</gene>
<keyword evidence="4" id="KW-1185">Reference proteome</keyword>
<accession>A0A170TAC7</accession>